<organism evidence="5 6">
    <name type="scientific">Phaseolus vulgaris</name>
    <name type="common">Kidney bean</name>
    <name type="synonym">French bean</name>
    <dbReference type="NCBI Taxonomy" id="3885"/>
    <lineage>
        <taxon>Eukaryota</taxon>
        <taxon>Viridiplantae</taxon>
        <taxon>Streptophyta</taxon>
        <taxon>Embryophyta</taxon>
        <taxon>Tracheophyta</taxon>
        <taxon>Spermatophyta</taxon>
        <taxon>Magnoliopsida</taxon>
        <taxon>eudicotyledons</taxon>
        <taxon>Gunneridae</taxon>
        <taxon>Pentapetalae</taxon>
        <taxon>rosids</taxon>
        <taxon>fabids</taxon>
        <taxon>Fabales</taxon>
        <taxon>Fabaceae</taxon>
        <taxon>Papilionoideae</taxon>
        <taxon>50 kb inversion clade</taxon>
        <taxon>NPAAA clade</taxon>
        <taxon>indigoferoid/millettioid clade</taxon>
        <taxon>Phaseoleae</taxon>
        <taxon>Phaseolus</taxon>
    </lineage>
</organism>
<sequence>MQSEKHLLEVLRKDYGWDLFAKHAFQSASQQPDPEFIEIGKKIVEKCNGLPLALKTMGSLLHNKSSFWEWEIIMKSEIWDFSENESDILPALRLSYLHLPSHLKKCFAFCALFPKGYKFDKECLIQLWLAENFLESTLQKRSPKEVGEHYFNDLLSWSFFQESRKEEEKHFMMHDLLNDLAKFVCEDICIRLGVDETKGISKTNRHLSFPTTHIHYFDGFGSLIDPQKLHTFMQTESRMYKAFCHPWYCEMSIDDLFTKFKFIPVLSLCRCSNLTEFPQSVGNLKHLRSLDLSYTDIEKLPDSISLLYMLQILKLNYCQRLKELPSCLHQLDNLRCLEFINTGVKNVPAHLGRLKNLQVLMSSFFVEKNGDVIENLQPSKYLKKLSIRNYVGKQFPNWLLNNSLPNLVSLVLRNCKSCQRFPPLGLLPFLKKLVISRCYKIVIIDDDFHGNNSCSFKSLETLAFSFMEHWEKWECQAMTGAFPRLQYLSITVCPKLQLEWSTMKRLRMDGSDTSLQHLDIYSFPKAMSDDYLSPSTFPLHFFPKLRTLELYEFLNLQMISQGLICNHLEELEIRRCHRFESLPRNMHTLLPSLRRLRIEDCPRLESRSPMEVCHRI</sequence>
<dbReference type="InterPro" id="IPR042197">
    <property type="entry name" value="Apaf_helical"/>
</dbReference>
<dbReference type="GO" id="GO:0098542">
    <property type="term" value="P:defense response to other organism"/>
    <property type="evidence" value="ECO:0007669"/>
    <property type="project" value="TreeGrafter"/>
</dbReference>
<dbReference type="EMBL" id="CM002298">
    <property type="protein sequence ID" value="ESW05699.1"/>
    <property type="molecule type" value="Genomic_DNA"/>
</dbReference>
<dbReference type="Pfam" id="PF23559">
    <property type="entry name" value="WHD_DRP"/>
    <property type="match status" value="1"/>
</dbReference>
<protein>
    <submittedName>
        <fullName evidence="5">Uncharacterized protein</fullName>
    </submittedName>
</protein>
<dbReference type="InterPro" id="IPR032675">
    <property type="entry name" value="LRR_dom_sf"/>
</dbReference>
<dbReference type="InterPro" id="IPR044974">
    <property type="entry name" value="Disease_R_plants"/>
</dbReference>
<dbReference type="Proteomes" id="UP000000226">
    <property type="component" value="Chromosome 11"/>
</dbReference>
<dbReference type="InterPro" id="IPR056789">
    <property type="entry name" value="LRR_R13L1-DRL21"/>
</dbReference>
<dbReference type="GO" id="GO:0043531">
    <property type="term" value="F:ADP binding"/>
    <property type="evidence" value="ECO:0007669"/>
    <property type="project" value="InterPro"/>
</dbReference>
<dbReference type="eggNOG" id="KOG4658">
    <property type="taxonomic scope" value="Eukaryota"/>
</dbReference>
<gene>
    <name evidence="5" type="ORF">PHAVU_011G201900g</name>
</gene>
<dbReference type="Gene3D" id="1.10.10.10">
    <property type="entry name" value="Winged helix-like DNA-binding domain superfamily/Winged helix DNA-binding domain"/>
    <property type="match status" value="1"/>
</dbReference>
<feature type="domain" description="Disease resistance protein winged helix" evidence="3">
    <location>
        <begin position="112"/>
        <end position="181"/>
    </location>
</feature>
<dbReference type="InterPro" id="IPR027417">
    <property type="entry name" value="P-loop_NTPase"/>
</dbReference>
<reference evidence="6" key="1">
    <citation type="journal article" date="2014" name="Nat. Genet.">
        <title>A reference genome for common bean and genome-wide analysis of dual domestications.</title>
        <authorList>
            <person name="Schmutz J."/>
            <person name="McClean P.E."/>
            <person name="Mamidi S."/>
            <person name="Wu G.A."/>
            <person name="Cannon S.B."/>
            <person name="Grimwood J."/>
            <person name="Jenkins J."/>
            <person name="Shu S."/>
            <person name="Song Q."/>
            <person name="Chavarro C."/>
            <person name="Torres-Torres M."/>
            <person name="Geffroy V."/>
            <person name="Moghaddam S.M."/>
            <person name="Gao D."/>
            <person name="Abernathy B."/>
            <person name="Barry K."/>
            <person name="Blair M."/>
            <person name="Brick M.A."/>
            <person name="Chovatia M."/>
            <person name="Gepts P."/>
            <person name="Goodstein D.M."/>
            <person name="Gonzales M."/>
            <person name="Hellsten U."/>
            <person name="Hyten D.L."/>
            <person name="Jia G."/>
            <person name="Kelly J.D."/>
            <person name="Kudrna D."/>
            <person name="Lee R."/>
            <person name="Richard M.M."/>
            <person name="Miklas P.N."/>
            <person name="Osorno J.M."/>
            <person name="Rodrigues J."/>
            <person name="Thareau V."/>
            <person name="Urrea C.A."/>
            <person name="Wang M."/>
            <person name="Yu Y."/>
            <person name="Zhang M."/>
            <person name="Wing R.A."/>
            <person name="Cregan P.B."/>
            <person name="Rokhsar D.S."/>
            <person name="Jackson S.A."/>
        </authorList>
    </citation>
    <scope>NUCLEOTIDE SEQUENCE [LARGE SCALE GENOMIC DNA]</scope>
    <source>
        <strain evidence="6">cv. G19833</strain>
    </source>
</reference>
<dbReference type="Gene3D" id="3.80.10.10">
    <property type="entry name" value="Ribonuclease Inhibitor"/>
    <property type="match status" value="2"/>
</dbReference>
<evidence type="ECO:0000259" key="3">
    <source>
        <dbReference type="Pfam" id="PF23559"/>
    </source>
</evidence>
<dbReference type="PANTHER" id="PTHR23155:SF1221">
    <property type="entry name" value="OS11G0481150 PROTEIN"/>
    <property type="match status" value="1"/>
</dbReference>
<feature type="domain" description="R13L1/DRL21-like LRR repeat region" evidence="4">
    <location>
        <begin position="367"/>
        <end position="438"/>
    </location>
</feature>
<dbReference type="AlphaFoldDB" id="V7AJH9"/>
<keyword evidence="2" id="KW-0611">Plant defense</keyword>
<dbReference type="InterPro" id="IPR036388">
    <property type="entry name" value="WH-like_DNA-bd_sf"/>
</dbReference>
<dbReference type="PROSITE" id="PS51450">
    <property type="entry name" value="LRR"/>
    <property type="match status" value="1"/>
</dbReference>
<dbReference type="OMA" id="RCHRFES"/>
<dbReference type="SUPFAM" id="SSF52540">
    <property type="entry name" value="P-loop containing nucleoside triphosphate hydrolases"/>
    <property type="match status" value="1"/>
</dbReference>
<dbReference type="FunFam" id="1.10.10.10:FF:000322">
    <property type="entry name" value="Probable disease resistance protein At1g63360"/>
    <property type="match status" value="1"/>
</dbReference>
<name>V7AJH9_PHAVU</name>
<keyword evidence="6" id="KW-1185">Reference proteome</keyword>
<dbReference type="InterPro" id="IPR058922">
    <property type="entry name" value="WHD_DRP"/>
</dbReference>
<proteinExistence type="predicted"/>
<keyword evidence="1" id="KW-0677">Repeat</keyword>
<accession>V7AJH9</accession>
<evidence type="ECO:0000313" key="5">
    <source>
        <dbReference type="EMBL" id="ESW05699.1"/>
    </source>
</evidence>
<dbReference type="SUPFAM" id="SSF52058">
    <property type="entry name" value="L domain-like"/>
    <property type="match status" value="1"/>
</dbReference>
<dbReference type="Gene3D" id="1.10.8.430">
    <property type="entry name" value="Helical domain of apoptotic protease-activating factors"/>
    <property type="match status" value="1"/>
</dbReference>
<dbReference type="Pfam" id="PF25019">
    <property type="entry name" value="LRR_R13L1-DRL21"/>
    <property type="match status" value="1"/>
</dbReference>
<dbReference type="SMR" id="V7AJH9"/>
<dbReference type="PANTHER" id="PTHR23155">
    <property type="entry name" value="DISEASE RESISTANCE PROTEIN RP"/>
    <property type="match status" value="1"/>
</dbReference>
<dbReference type="Gramene" id="ESW05699">
    <property type="protein sequence ID" value="ESW05699"/>
    <property type="gene ID" value="PHAVU_011G201900g"/>
</dbReference>
<dbReference type="PRINTS" id="PR00364">
    <property type="entry name" value="DISEASERSIST"/>
</dbReference>
<dbReference type="OrthoDB" id="1700985at2759"/>
<evidence type="ECO:0000256" key="1">
    <source>
        <dbReference type="ARBA" id="ARBA00022737"/>
    </source>
</evidence>
<evidence type="ECO:0000256" key="2">
    <source>
        <dbReference type="ARBA" id="ARBA00022821"/>
    </source>
</evidence>
<evidence type="ECO:0000259" key="4">
    <source>
        <dbReference type="Pfam" id="PF25019"/>
    </source>
</evidence>
<dbReference type="InterPro" id="IPR001611">
    <property type="entry name" value="Leu-rich_rpt"/>
</dbReference>
<evidence type="ECO:0000313" key="6">
    <source>
        <dbReference type="Proteomes" id="UP000000226"/>
    </source>
</evidence>